<keyword evidence="4" id="KW-1185">Reference proteome</keyword>
<dbReference type="RefSeq" id="WP_226935372.1">
    <property type="nucleotide sequence ID" value="NZ_JACDXX010000008.1"/>
</dbReference>
<evidence type="ECO:0000259" key="1">
    <source>
        <dbReference type="Pfam" id="PF03428"/>
    </source>
</evidence>
<name>A0ABS8CM97_9RHOB</name>
<dbReference type="Proteomes" id="UP001198571">
    <property type="component" value="Unassembled WGS sequence"/>
</dbReference>
<feature type="domain" description="Plasmid replication protein C C-terminal" evidence="2">
    <location>
        <begin position="284"/>
        <end position="382"/>
    </location>
</feature>
<dbReference type="InterPro" id="IPR036388">
    <property type="entry name" value="WH-like_DNA-bd_sf"/>
</dbReference>
<dbReference type="SUPFAM" id="SSF46785">
    <property type="entry name" value="Winged helix' DNA-binding domain"/>
    <property type="match status" value="1"/>
</dbReference>
<dbReference type="InterPro" id="IPR021760">
    <property type="entry name" value="RepC_C"/>
</dbReference>
<accession>A0ABS8CM97</accession>
<gene>
    <name evidence="3" type="ORF">H0485_10630</name>
</gene>
<dbReference type="EMBL" id="JACDXX010000008">
    <property type="protein sequence ID" value="MCB5410456.1"/>
    <property type="molecule type" value="Genomic_DNA"/>
</dbReference>
<dbReference type="NCBIfam" id="NF010396">
    <property type="entry name" value="PRK13824.1"/>
    <property type="match status" value="1"/>
</dbReference>
<dbReference type="InterPro" id="IPR005090">
    <property type="entry name" value="RepC_N"/>
</dbReference>
<evidence type="ECO:0000259" key="2">
    <source>
        <dbReference type="Pfam" id="PF11800"/>
    </source>
</evidence>
<dbReference type="Gene3D" id="1.10.10.10">
    <property type="entry name" value="Winged helix-like DNA-binding domain superfamily/Winged helix DNA-binding domain"/>
    <property type="match status" value="1"/>
</dbReference>
<protein>
    <submittedName>
        <fullName evidence="3">Replication initiation protein RepC</fullName>
    </submittedName>
</protein>
<dbReference type="NCBIfam" id="NF040974">
    <property type="entry name" value="RepABC_RepC"/>
    <property type="match status" value="1"/>
</dbReference>
<organism evidence="3 4">
    <name type="scientific">Pseudogemmobacter faecipullorum</name>
    <dbReference type="NCBI Taxonomy" id="2755041"/>
    <lineage>
        <taxon>Bacteria</taxon>
        <taxon>Pseudomonadati</taxon>
        <taxon>Pseudomonadota</taxon>
        <taxon>Alphaproteobacteria</taxon>
        <taxon>Rhodobacterales</taxon>
        <taxon>Paracoccaceae</taxon>
        <taxon>Pseudogemmobacter</taxon>
    </lineage>
</organism>
<dbReference type="InterPro" id="IPR047611">
    <property type="entry name" value="RepABC_RepC"/>
</dbReference>
<dbReference type="InterPro" id="IPR036390">
    <property type="entry name" value="WH_DNA-bd_sf"/>
</dbReference>
<proteinExistence type="predicted"/>
<feature type="domain" description="Plasmid replication protein C N-terminal" evidence="1">
    <location>
        <begin position="13"/>
        <end position="180"/>
    </location>
</feature>
<evidence type="ECO:0000313" key="4">
    <source>
        <dbReference type="Proteomes" id="UP001198571"/>
    </source>
</evidence>
<dbReference type="Pfam" id="PF11800">
    <property type="entry name" value="RP-C_C"/>
    <property type="match status" value="1"/>
</dbReference>
<reference evidence="3 4" key="1">
    <citation type="submission" date="2020-07" db="EMBL/GenBank/DDBJ databases">
        <title>Pseudogemmobacter sp. nov., isolated from poultry manure in Taiwan.</title>
        <authorList>
            <person name="Lin S.-Y."/>
            <person name="Tang Y.-S."/>
            <person name="Young C.-C."/>
        </authorList>
    </citation>
    <scope>NUCLEOTIDE SEQUENCE [LARGE SCALE GENOMIC DNA]</scope>
    <source>
        <strain evidence="3 4">CC-YST710</strain>
    </source>
</reference>
<dbReference type="Pfam" id="PF03428">
    <property type="entry name" value="RP-C"/>
    <property type="match status" value="1"/>
</dbReference>
<sequence length="389" mass="43024">MQHIPLTPFGRRPVAAGPLAAMALSGTDTAYPSVNKWQIQRDLVTARMAFNLSDRDLAVLAALISFWPEDELPAQNAVVFPSNLTLSSRAHGMAESTLRRHIAALVGAGLIQRRDSPNGKRYAMRYGAAPRAYGFDLSPLTRQAEKIRLHAETAVADEERLKARREAIVLQLRDCDRLLPAAKPNPCDFNQLSQGILQAKGQLRRKMTAMLLQELSLQVENIFLQISNLIPSLTLAEEQVSGNDDQNERHIQHSDRVNIESEQAAEKIAEPAETARDKESGLTLALVLEACPEILPYSREGIRHWQDLLSAACFLYAMLGISDHTWRDACQRMGPTNAAITLACLLQSNEKVKNPGAYLRRLALKASAQAFSPGPMVLALLRARNSREI</sequence>
<comment type="caution">
    <text evidence="3">The sequence shown here is derived from an EMBL/GenBank/DDBJ whole genome shotgun (WGS) entry which is preliminary data.</text>
</comment>
<evidence type="ECO:0000313" key="3">
    <source>
        <dbReference type="EMBL" id="MCB5410456.1"/>
    </source>
</evidence>